<gene>
    <name evidence="1" type="ORF">K469DRAFT_271659</name>
</gene>
<evidence type="ECO:0000313" key="1">
    <source>
        <dbReference type="EMBL" id="KAF2180476.1"/>
    </source>
</evidence>
<protein>
    <submittedName>
        <fullName evidence="1">Uncharacterized protein</fullName>
    </submittedName>
</protein>
<sequence>MTLLLPQQQFCSPSTHNSQFKTRVCFLDGGLNLLLDTWGLPKLLSCKSRGRCALAPSSQLGLSCYIASGIKIRVRRFLGGSKVSPAPGMEIFKIPRRKCDGDLHPCLSIISQNHFQLSGTSEVELFSRVVSHNSLPSHDGPSKREYDIHHRALLPYLFIISQDGIHDSWTSGNRDSKYWDQYWTLTHMMSTKITLNHAIWGAAPLSRHAPADHSRRLLDPTLFKCQTWNHMCCQNWQYALKWETLSIG</sequence>
<name>A0A6A6DS34_9PEZI</name>
<dbReference type="Proteomes" id="UP000800200">
    <property type="component" value="Unassembled WGS sequence"/>
</dbReference>
<keyword evidence="2" id="KW-1185">Reference proteome</keyword>
<dbReference type="AlphaFoldDB" id="A0A6A6DS34"/>
<reference evidence="1" key="1">
    <citation type="journal article" date="2020" name="Stud. Mycol.">
        <title>101 Dothideomycetes genomes: a test case for predicting lifestyles and emergence of pathogens.</title>
        <authorList>
            <person name="Haridas S."/>
            <person name="Albert R."/>
            <person name="Binder M."/>
            <person name="Bloem J."/>
            <person name="Labutti K."/>
            <person name="Salamov A."/>
            <person name="Andreopoulos B."/>
            <person name="Baker S."/>
            <person name="Barry K."/>
            <person name="Bills G."/>
            <person name="Bluhm B."/>
            <person name="Cannon C."/>
            <person name="Castanera R."/>
            <person name="Culley D."/>
            <person name="Daum C."/>
            <person name="Ezra D."/>
            <person name="Gonzalez J."/>
            <person name="Henrissat B."/>
            <person name="Kuo A."/>
            <person name="Liang C."/>
            <person name="Lipzen A."/>
            <person name="Lutzoni F."/>
            <person name="Magnuson J."/>
            <person name="Mondo S."/>
            <person name="Nolan M."/>
            <person name="Ohm R."/>
            <person name="Pangilinan J."/>
            <person name="Park H.-J."/>
            <person name="Ramirez L."/>
            <person name="Alfaro M."/>
            <person name="Sun H."/>
            <person name="Tritt A."/>
            <person name="Yoshinaga Y."/>
            <person name="Zwiers L.-H."/>
            <person name="Turgeon B."/>
            <person name="Goodwin S."/>
            <person name="Spatafora J."/>
            <person name="Crous P."/>
            <person name="Grigoriev I."/>
        </authorList>
    </citation>
    <scope>NUCLEOTIDE SEQUENCE</scope>
    <source>
        <strain evidence="1">CBS 207.26</strain>
    </source>
</reference>
<accession>A0A6A6DS34</accession>
<organism evidence="1 2">
    <name type="scientific">Zopfia rhizophila CBS 207.26</name>
    <dbReference type="NCBI Taxonomy" id="1314779"/>
    <lineage>
        <taxon>Eukaryota</taxon>
        <taxon>Fungi</taxon>
        <taxon>Dikarya</taxon>
        <taxon>Ascomycota</taxon>
        <taxon>Pezizomycotina</taxon>
        <taxon>Dothideomycetes</taxon>
        <taxon>Dothideomycetes incertae sedis</taxon>
        <taxon>Zopfiaceae</taxon>
        <taxon>Zopfia</taxon>
    </lineage>
</organism>
<dbReference type="EMBL" id="ML994657">
    <property type="protein sequence ID" value="KAF2180476.1"/>
    <property type="molecule type" value="Genomic_DNA"/>
</dbReference>
<evidence type="ECO:0000313" key="2">
    <source>
        <dbReference type="Proteomes" id="UP000800200"/>
    </source>
</evidence>
<proteinExistence type="predicted"/>